<dbReference type="Gene3D" id="3.30.420.10">
    <property type="entry name" value="Ribonuclease H-like superfamily/Ribonuclease H"/>
    <property type="match status" value="1"/>
</dbReference>
<dbReference type="CDD" id="cd00024">
    <property type="entry name" value="CD_CSD"/>
    <property type="match status" value="1"/>
</dbReference>
<evidence type="ECO:0000256" key="1">
    <source>
        <dbReference type="ARBA" id="ARBA00004123"/>
    </source>
</evidence>
<evidence type="ECO:0000256" key="3">
    <source>
        <dbReference type="ARBA" id="ARBA00022695"/>
    </source>
</evidence>
<dbReference type="Pfam" id="PF17917">
    <property type="entry name" value="RT_RNaseH"/>
    <property type="match status" value="1"/>
</dbReference>
<dbReference type="PANTHER" id="PTHR13520">
    <property type="entry name" value="RAD50-INTERACTING PROTEIN 1 RINT-1"/>
    <property type="match status" value="1"/>
</dbReference>
<dbReference type="InterPro" id="IPR007528">
    <property type="entry name" value="RINT1_Tip20"/>
</dbReference>
<dbReference type="Pfam" id="PF04437">
    <property type="entry name" value="RINT1_TIP1"/>
    <property type="match status" value="1"/>
</dbReference>
<dbReference type="Gene3D" id="2.40.50.40">
    <property type="match status" value="1"/>
</dbReference>
<name>A0ABN9KNU3_9NEOB</name>
<dbReference type="SUPFAM" id="SSF53098">
    <property type="entry name" value="Ribonuclease H-like"/>
    <property type="match status" value="1"/>
</dbReference>
<accession>A0ABN9KNU3</accession>
<dbReference type="PANTHER" id="PTHR13520:SF0">
    <property type="entry name" value="RAD50-INTERACTING PROTEIN 1"/>
    <property type="match status" value="1"/>
</dbReference>
<dbReference type="InterPro" id="IPR041373">
    <property type="entry name" value="RT_RNaseH"/>
</dbReference>
<dbReference type="PROSITE" id="PS50013">
    <property type="entry name" value="CHROMO_2"/>
    <property type="match status" value="1"/>
</dbReference>
<dbReference type="InterPro" id="IPR023780">
    <property type="entry name" value="Chromo_domain"/>
</dbReference>
<gene>
    <name evidence="10" type="ORF">RIMI_LOCUS579048</name>
</gene>
<dbReference type="Pfam" id="PF24626">
    <property type="entry name" value="SH3_Tf2-1"/>
    <property type="match status" value="1"/>
</dbReference>
<evidence type="ECO:0000256" key="7">
    <source>
        <dbReference type="ARBA" id="ARBA00022918"/>
    </source>
</evidence>
<feature type="domain" description="Chromo" evidence="9">
    <location>
        <begin position="344"/>
        <end position="391"/>
    </location>
</feature>
<keyword evidence="2" id="KW-0808">Transferase</keyword>
<keyword evidence="6" id="KW-0378">Hydrolase</keyword>
<evidence type="ECO:0000313" key="10">
    <source>
        <dbReference type="EMBL" id="CAJ0917674.1"/>
    </source>
</evidence>
<dbReference type="PROSITE" id="PS51386">
    <property type="entry name" value="RINT1_TIP20"/>
    <property type="match status" value="1"/>
</dbReference>
<dbReference type="InterPro" id="IPR042044">
    <property type="entry name" value="EXOC6PINT-1/Sec15/Tip20_C_dom2"/>
</dbReference>
<keyword evidence="4" id="KW-0540">Nuclease</keyword>
<dbReference type="CDD" id="cd09274">
    <property type="entry name" value="RNase_HI_RT_Ty3"/>
    <property type="match status" value="1"/>
</dbReference>
<dbReference type="EMBL" id="CAUEEQ010000703">
    <property type="protein sequence ID" value="CAJ0917674.1"/>
    <property type="molecule type" value="Genomic_DNA"/>
</dbReference>
<protein>
    <recommendedName>
        <fullName evidence="9">Chromo domain-containing protein</fullName>
    </recommendedName>
</protein>
<sequence>MKWAFEEWRHWLEGAKHRVVVLTDHKNLTYLESAKRLNPRQARWSLFFARFDFVIPYLPGSKNVKADALSRSFVPDSPGLSEPAGILKEGVIVSAISPDLRRVLQKFQANKPDRCPAEKLFVPDRWTIELSLNFIVRCWLVILESLTNGQTERTNQTLETYLRCFVSADQDDWVSFLPLAEFALNNRASSATLVSPFFCNSGFHPRFSSGQVESSDCPGVDTVVDRLQQIWTQVVDNLTLSQEKAQLFANRRRRVGPRLRVGDLVWLSSRHIPMKVSSPKFKPRFIGPYRISEVLNPVSFRLTLPDSFSIHNVFHRSLLRRYVAPMVPSVEPPAPVLVEGELEYIVEKILDSRVSRRKLQYLVKWKGYAQEDNSWVFASDVHAPDLVRAFHVAHPGRPGGSGEGSVTPPQGGGTVVNSVAEFTPVVTSGTSADSLWELPFVEESGTAASEFPPSGDLVTLASEIKVMDRSFNAQKSNMASYETDEALTKSDLHDLEKPIKVPETPDPNTSDLPFYVCEFVEKEVGNDFKSLWKVSSLIDKIAEEKKHLEEQVLTVSSEAPKRIQAALNNAENTQSALAALVKREGVVSEAITKHLEDAAPWMDDLGVLTDQINEVERHLSYLKWISQIEELSDNIQQHLMTNNVAEAASTLVSMTEQAIKLQESSCIHLLKFITSTVQFWHKILKDKLTSDFEEVLSQLRWPFIGPHQPLTPVSSSTSGSVTDIYASLEMLFSQLLKLQISDELISKPKQVPEKYSLPASPPIILPIQIMLSPLQKRFRYHFSGNRQTNVLSKPEWYLTQVLMWIANHTKFLNEKIQPILKSSRSTVNAKMEFTRGLVLLVLEKLSIDIPCLLYDDVLFCHLVDEVLLFQRELHTAHGYLSNLPNCMHILSEDTFFQRWLTVERKLALEKMDSMLSSEAAWSSQYKDISDVDEMKFPDCAETFMTLLLVITDRYKNLPAAEKKLKFLELQKDLVDDFRIRLTQVMKEENRTLLSFKYCAILNAVNYIATVLGDWADNIFFLQLQQAALEVCTDGNSSSKLQLGQLASMEISVFDDMINLLERLKNDMLSRQVEHVFREVKEGAKMYKKERWLSLPAQSEQAVMSLSSSACPMLLTLRDRLLQLEQQLCHTLFKSVWQMLAEKLDLFIYQDVILANHFNEGGAAQLQFDMSRNLFPLFSHYCKRPENYFKQTCYSLQHRAWIKTAPNDQVPSSTAALNELGVYKLAPQDVEILFNLRTNWPNTGK</sequence>
<evidence type="ECO:0000256" key="5">
    <source>
        <dbReference type="ARBA" id="ARBA00022759"/>
    </source>
</evidence>
<keyword evidence="8" id="KW-0175">Coiled coil</keyword>
<dbReference type="InterPro" id="IPR012337">
    <property type="entry name" value="RNaseH-like_sf"/>
</dbReference>
<dbReference type="SMART" id="SM00298">
    <property type="entry name" value="CHROMO"/>
    <property type="match status" value="1"/>
</dbReference>
<dbReference type="InterPro" id="IPR056924">
    <property type="entry name" value="SH3_Tf2-1"/>
</dbReference>
<evidence type="ECO:0000256" key="6">
    <source>
        <dbReference type="ARBA" id="ARBA00022801"/>
    </source>
</evidence>
<keyword evidence="5" id="KW-0255">Endonuclease</keyword>
<dbReference type="Pfam" id="PF00385">
    <property type="entry name" value="Chromo"/>
    <property type="match status" value="1"/>
</dbReference>
<organism evidence="10 11">
    <name type="scientific">Ranitomeya imitator</name>
    <name type="common">mimic poison frog</name>
    <dbReference type="NCBI Taxonomy" id="111125"/>
    <lineage>
        <taxon>Eukaryota</taxon>
        <taxon>Metazoa</taxon>
        <taxon>Chordata</taxon>
        <taxon>Craniata</taxon>
        <taxon>Vertebrata</taxon>
        <taxon>Euteleostomi</taxon>
        <taxon>Amphibia</taxon>
        <taxon>Batrachia</taxon>
        <taxon>Anura</taxon>
        <taxon>Neobatrachia</taxon>
        <taxon>Hyloidea</taxon>
        <taxon>Dendrobatidae</taxon>
        <taxon>Dendrobatinae</taxon>
        <taxon>Ranitomeya</taxon>
    </lineage>
</organism>
<feature type="non-terminal residue" evidence="10">
    <location>
        <position position="1244"/>
    </location>
</feature>
<evidence type="ECO:0000256" key="2">
    <source>
        <dbReference type="ARBA" id="ARBA00022679"/>
    </source>
</evidence>
<dbReference type="InterPro" id="IPR016197">
    <property type="entry name" value="Chromo-like_dom_sf"/>
</dbReference>
<reference evidence="10" key="1">
    <citation type="submission" date="2023-07" db="EMBL/GenBank/DDBJ databases">
        <authorList>
            <person name="Stuckert A."/>
        </authorList>
    </citation>
    <scope>NUCLEOTIDE SEQUENCE</scope>
</reference>
<evidence type="ECO:0000259" key="9">
    <source>
        <dbReference type="PROSITE" id="PS50013"/>
    </source>
</evidence>
<dbReference type="Proteomes" id="UP001176940">
    <property type="component" value="Unassembled WGS sequence"/>
</dbReference>
<dbReference type="SUPFAM" id="SSF56672">
    <property type="entry name" value="DNA/RNA polymerases"/>
    <property type="match status" value="1"/>
</dbReference>
<dbReference type="InterPro" id="IPR036397">
    <property type="entry name" value="RNaseH_sf"/>
</dbReference>
<dbReference type="InterPro" id="IPR000953">
    <property type="entry name" value="Chromo/chromo_shadow_dom"/>
</dbReference>
<evidence type="ECO:0000313" key="11">
    <source>
        <dbReference type="Proteomes" id="UP001176940"/>
    </source>
</evidence>
<keyword evidence="3" id="KW-0548">Nucleotidyltransferase</keyword>
<comment type="caution">
    <text evidence="10">The sequence shown here is derived from an EMBL/GenBank/DDBJ whole genome shotgun (WGS) entry which is preliminary data.</text>
</comment>
<proteinExistence type="predicted"/>
<dbReference type="InterPro" id="IPR043502">
    <property type="entry name" value="DNA/RNA_pol_sf"/>
</dbReference>
<feature type="coiled-coil region" evidence="8">
    <location>
        <begin position="538"/>
        <end position="583"/>
    </location>
</feature>
<keyword evidence="7" id="KW-0695">RNA-directed DNA polymerase</keyword>
<keyword evidence="11" id="KW-1185">Reference proteome</keyword>
<dbReference type="SUPFAM" id="SSF54160">
    <property type="entry name" value="Chromo domain-like"/>
    <property type="match status" value="1"/>
</dbReference>
<evidence type="ECO:0000256" key="8">
    <source>
        <dbReference type="SAM" id="Coils"/>
    </source>
</evidence>
<dbReference type="Gene3D" id="1.20.58.670">
    <property type="entry name" value="Dsl1p vesicle tethering complex, Tip20p subunit, domain D"/>
    <property type="match status" value="1"/>
</dbReference>
<evidence type="ECO:0000256" key="4">
    <source>
        <dbReference type="ARBA" id="ARBA00022722"/>
    </source>
</evidence>
<comment type="subcellular location">
    <subcellularLocation>
        <location evidence="1">Nucleus</location>
    </subcellularLocation>
</comment>